<evidence type="ECO:0000313" key="4">
    <source>
        <dbReference type="Proteomes" id="UP000539313"/>
    </source>
</evidence>
<accession>A0A7W3R796</accession>
<keyword evidence="4" id="KW-1185">Reference proteome</keyword>
<comment type="caution">
    <text evidence="3">The sequence shown here is derived from an EMBL/GenBank/DDBJ whole genome shotgun (WGS) entry which is preliminary data.</text>
</comment>
<dbReference type="EMBL" id="JACJII010000001">
    <property type="protein sequence ID" value="MBA9003013.1"/>
    <property type="molecule type" value="Genomic_DNA"/>
</dbReference>
<reference evidence="3 4" key="1">
    <citation type="submission" date="2020-08" db="EMBL/GenBank/DDBJ databases">
        <title>Sequencing the genomes of 1000 actinobacteria strains.</title>
        <authorList>
            <person name="Klenk H.-P."/>
        </authorList>
    </citation>
    <scope>NUCLEOTIDE SEQUENCE [LARGE SCALE GENOMIC DNA]</scope>
    <source>
        <strain evidence="3 4">DSM 45823</strain>
    </source>
</reference>
<dbReference type="RefSeq" id="WP_220500103.1">
    <property type="nucleotide sequence ID" value="NZ_JACJII010000001.1"/>
</dbReference>
<gene>
    <name evidence="3" type="ORF">HNR21_001895</name>
</gene>
<name>A0A7W3R796_9ACTN</name>
<keyword evidence="2" id="KW-0560">Oxidoreductase</keyword>
<proteinExistence type="inferred from homology"/>
<dbReference type="Proteomes" id="UP000539313">
    <property type="component" value="Unassembled WGS sequence"/>
</dbReference>
<comment type="similarity">
    <text evidence="1">Belongs to the short-chain dehydrogenases/reductases (SDR) family.</text>
</comment>
<dbReference type="PRINTS" id="PR00081">
    <property type="entry name" value="GDHRDH"/>
</dbReference>
<evidence type="ECO:0000313" key="3">
    <source>
        <dbReference type="EMBL" id="MBA9003013.1"/>
    </source>
</evidence>
<dbReference type="PANTHER" id="PTHR43086:SF3">
    <property type="entry name" value="NADP-DEPENDENT 3-HYDROXY ACID DEHYDROGENASE YDFG"/>
    <property type="match status" value="1"/>
</dbReference>
<dbReference type="CDD" id="cd05233">
    <property type="entry name" value="SDR_c"/>
    <property type="match status" value="1"/>
</dbReference>
<sequence>MPEHLLHHLRLRPGRQARVAAPWRRSCSRTGGTPCSAISRWKMCVSRPGDIGSPLRLVTADLSTTAGIDTIAEIAAAEPVDVLINNTGVAHYMPLADLPADKATELVHVKILAPTLLTRAVIGGMRMRGTGTINVVGMIAFSGPAPSSVMPRRAVCTGALAALLAFSQTLSAELEGTGIRVQVLLPGVVAT</sequence>
<evidence type="ECO:0000256" key="2">
    <source>
        <dbReference type="ARBA" id="ARBA00023002"/>
    </source>
</evidence>
<dbReference type="AlphaFoldDB" id="A0A7W3R796"/>
<dbReference type="Gene3D" id="3.40.50.720">
    <property type="entry name" value="NAD(P)-binding Rossmann-like Domain"/>
    <property type="match status" value="1"/>
</dbReference>
<dbReference type="InterPro" id="IPR002347">
    <property type="entry name" value="SDR_fam"/>
</dbReference>
<dbReference type="PANTHER" id="PTHR43086">
    <property type="entry name" value="VERY-LONG-CHAIN 3-OXOOACYL-COA REDUCTASE"/>
    <property type="match status" value="1"/>
</dbReference>
<dbReference type="GO" id="GO:0016491">
    <property type="term" value="F:oxidoreductase activity"/>
    <property type="evidence" value="ECO:0007669"/>
    <property type="project" value="UniProtKB-KW"/>
</dbReference>
<organism evidence="3 4">
    <name type="scientific">Thermomonospora cellulosilytica</name>
    <dbReference type="NCBI Taxonomy" id="1411118"/>
    <lineage>
        <taxon>Bacteria</taxon>
        <taxon>Bacillati</taxon>
        <taxon>Actinomycetota</taxon>
        <taxon>Actinomycetes</taxon>
        <taxon>Streptosporangiales</taxon>
        <taxon>Thermomonosporaceae</taxon>
        <taxon>Thermomonospora</taxon>
    </lineage>
</organism>
<evidence type="ECO:0000256" key="1">
    <source>
        <dbReference type="ARBA" id="ARBA00006484"/>
    </source>
</evidence>
<dbReference type="Pfam" id="PF00106">
    <property type="entry name" value="adh_short"/>
    <property type="match status" value="1"/>
</dbReference>
<dbReference type="InterPro" id="IPR036291">
    <property type="entry name" value="NAD(P)-bd_dom_sf"/>
</dbReference>
<dbReference type="SUPFAM" id="SSF51735">
    <property type="entry name" value="NAD(P)-binding Rossmann-fold domains"/>
    <property type="match status" value="1"/>
</dbReference>
<protein>
    <submittedName>
        <fullName evidence="3">Short-subunit dehydrogenase</fullName>
    </submittedName>
</protein>